<reference evidence="1 2" key="2">
    <citation type="journal article" date="2022" name="Mol. Biol. Evol.">
        <title>Comparative Genomics Reveals Insights into the Divergent Evolution of Astigmatic Mites and Household Pest Adaptations.</title>
        <authorList>
            <person name="Xiong Q."/>
            <person name="Wan A.T."/>
            <person name="Liu X."/>
            <person name="Fung C.S."/>
            <person name="Xiao X."/>
            <person name="Malainual N."/>
            <person name="Hou J."/>
            <person name="Wang L."/>
            <person name="Wang M."/>
            <person name="Yang K.Y."/>
            <person name="Cui Y."/>
            <person name="Leung E.L."/>
            <person name="Nong W."/>
            <person name="Shin S.K."/>
            <person name="Au S.W."/>
            <person name="Jeong K.Y."/>
            <person name="Chew F.T."/>
            <person name="Hui J.H."/>
            <person name="Leung T.F."/>
            <person name="Tungtrongchitr A."/>
            <person name="Zhong N."/>
            <person name="Liu Z."/>
            <person name="Tsui S.K."/>
        </authorList>
    </citation>
    <scope>NUCLEOTIDE SEQUENCE [LARGE SCALE GENOMIC DNA]</scope>
    <source>
        <strain evidence="1">Derp</strain>
    </source>
</reference>
<dbReference type="EMBL" id="NJHN03000034">
    <property type="protein sequence ID" value="KAH9423096.1"/>
    <property type="molecule type" value="Genomic_DNA"/>
</dbReference>
<proteinExistence type="predicted"/>
<organism evidence="1 2">
    <name type="scientific">Dermatophagoides pteronyssinus</name>
    <name type="common">European house dust mite</name>
    <dbReference type="NCBI Taxonomy" id="6956"/>
    <lineage>
        <taxon>Eukaryota</taxon>
        <taxon>Metazoa</taxon>
        <taxon>Ecdysozoa</taxon>
        <taxon>Arthropoda</taxon>
        <taxon>Chelicerata</taxon>
        <taxon>Arachnida</taxon>
        <taxon>Acari</taxon>
        <taxon>Acariformes</taxon>
        <taxon>Sarcoptiformes</taxon>
        <taxon>Astigmata</taxon>
        <taxon>Psoroptidia</taxon>
        <taxon>Analgoidea</taxon>
        <taxon>Pyroglyphidae</taxon>
        <taxon>Dermatophagoidinae</taxon>
        <taxon>Dermatophagoides</taxon>
    </lineage>
</organism>
<sequence length="62" mass="7049">MVTIIEDDIRHSHYSLNLSALGKMTNFCKWLKAKRHGKTTQNSLMTNVPIVIQYSQVGRNGC</sequence>
<gene>
    <name evidence="1" type="ORF">DERP_007690</name>
</gene>
<keyword evidence="2" id="KW-1185">Reference proteome</keyword>
<comment type="caution">
    <text evidence="1">The sequence shown here is derived from an EMBL/GenBank/DDBJ whole genome shotgun (WGS) entry which is preliminary data.</text>
</comment>
<protein>
    <submittedName>
        <fullName evidence="1">Uncharacterized protein</fullName>
    </submittedName>
</protein>
<evidence type="ECO:0000313" key="2">
    <source>
        <dbReference type="Proteomes" id="UP000887458"/>
    </source>
</evidence>
<dbReference type="Proteomes" id="UP000887458">
    <property type="component" value="Unassembled WGS sequence"/>
</dbReference>
<reference evidence="1 2" key="1">
    <citation type="journal article" date="2018" name="J. Allergy Clin. Immunol.">
        <title>High-quality assembly of Dermatophagoides pteronyssinus genome and transcriptome reveals a wide range of novel allergens.</title>
        <authorList>
            <person name="Liu X.Y."/>
            <person name="Yang K.Y."/>
            <person name="Wang M.Q."/>
            <person name="Kwok J.S."/>
            <person name="Zeng X."/>
            <person name="Yang Z."/>
            <person name="Xiao X.J."/>
            <person name="Lau C.P."/>
            <person name="Li Y."/>
            <person name="Huang Z.M."/>
            <person name="Ba J.G."/>
            <person name="Yim A.K."/>
            <person name="Ouyang C.Y."/>
            <person name="Ngai S.M."/>
            <person name="Chan T.F."/>
            <person name="Leung E.L."/>
            <person name="Liu L."/>
            <person name="Liu Z.G."/>
            <person name="Tsui S.K."/>
        </authorList>
    </citation>
    <scope>NUCLEOTIDE SEQUENCE [LARGE SCALE GENOMIC DNA]</scope>
    <source>
        <strain evidence="1">Derp</strain>
    </source>
</reference>
<accession>A0ABQ8JKG0</accession>
<name>A0ABQ8JKG0_DERPT</name>
<evidence type="ECO:0000313" key="1">
    <source>
        <dbReference type="EMBL" id="KAH9423096.1"/>
    </source>
</evidence>